<dbReference type="OrthoDB" id="9626824at2759"/>
<name>A0A210QG32_MIZYE</name>
<dbReference type="InterPro" id="IPR011701">
    <property type="entry name" value="MFS"/>
</dbReference>
<gene>
    <name evidence="5" type="ORF">KP79_PYT19347</name>
</gene>
<keyword evidence="5" id="KW-0813">Transport</keyword>
<keyword evidence="3 4" id="KW-0472">Membrane</keyword>
<dbReference type="Gene3D" id="1.20.1250.20">
    <property type="entry name" value="MFS general substrate transporter like domains"/>
    <property type="match status" value="1"/>
</dbReference>
<evidence type="ECO:0000256" key="1">
    <source>
        <dbReference type="ARBA" id="ARBA00022692"/>
    </source>
</evidence>
<keyword evidence="2 4" id="KW-1133">Transmembrane helix</keyword>
<reference evidence="5 6" key="1">
    <citation type="journal article" date="2017" name="Nat. Ecol. Evol.">
        <title>Scallop genome provides insights into evolution of bilaterian karyotype and development.</title>
        <authorList>
            <person name="Wang S."/>
            <person name="Zhang J."/>
            <person name="Jiao W."/>
            <person name="Li J."/>
            <person name="Xun X."/>
            <person name="Sun Y."/>
            <person name="Guo X."/>
            <person name="Huan P."/>
            <person name="Dong B."/>
            <person name="Zhang L."/>
            <person name="Hu X."/>
            <person name="Sun X."/>
            <person name="Wang J."/>
            <person name="Zhao C."/>
            <person name="Wang Y."/>
            <person name="Wang D."/>
            <person name="Huang X."/>
            <person name="Wang R."/>
            <person name="Lv J."/>
            <person name="Li Y."/>
            <person name="Zhang Z."/>
            <person name="Liu B."/>
            <person name="Lu W."/>
            <person name="Hui Y."/>
            <person name="Liang J."/>
            <person name="Zhou Z."/>
            <person name="Hou R."/>
            <person name="Li X."/>
            <person name="Liu Y."/>
            <person name="Li H."/>
            <person name="Ning X."/>
            <person name="Lin Y."/>
            <person name="Zhao L."/>
            <person name="Xing Q."/>
            <person name="Dou J."/>
            <person name="Li Y."/>
            <person name="Mao J."/>
            <person name="Guo H."/>
            <person name="Dou H."/>
            <person name="Li T."/>
            <person name="Mu C."/>
            <person name="Jiang W."/>
            <person name="Fu Q."/>
            <person name="Fu X."/>
            <person name="Miao Y."/>
            <person name="Liu J."/>
            <person name="Yu Q."/>
            <person name="Li R."/>
            <person name="Liao H."/>
            <person name="Li X."/>
            <person name="Kong Y."/>
            <person name="Jiang Z."/>
            <person name="Chourrout D."/>
            <person name="Li R."/>
            <person name="Bao Z."/>
        </authorList>
    </citation>
    <scope>NUCLEOTIDE SEQUENCE [LARGE SCALE GENOMIC DNA]</scope>
    <source>
        <strain evidence="5 6">PY_sf001</strain>
    </source>
</reference>
<evidence type="ECO:0000256" key="3">
    <source>
        <dbReference type="ARBA" id="ARBA00023136"/>
    </source>
</evidence>
<feature type="transmembrane region" description="Helical" evidence="4">
    <location>
        <begin position="267"/>
        <end position="287"/>
    </location>
</feature>
<evidence type="ECO:0000313" key="5">
    <source>
        <dbReference type="EMBL" id="OWF47706.1"/>
    </source>
</evidence>
<feature type="transmembrane region" description="Helical" evidence="4">
    <location>
        <begin position="429"/>
        <end position="452"/>
    </location>
</feature>
<keyword evidence="5" id="KW-0762">Sugar transport</keyword>
<feature type="transmembrane region" description="Helical" evidence="4">
    <location>
        <begin position="218"/>
        <end position="240"/>
    </location>
</feature>
<dbReference type="PANTHER" id="PTHR23121:SF9">
    <property type="entry name" value="SODIUM-DEPENDENT GLUCOSE TRANSPORTER 1"/>
    <property type="match status" value="1"/>
</dbReference>
<dbReference type="InterPro" id="IPR036259">
    <property type="entry name" value="MFS_trans_sf"/>
</dbReference>
<feature type="transmembrane region" description="Helical" evidence="4">
    <location>
        <begin position="400"/>
        <end position="423"/>
    </location>
</feature>
<dbReference type="PANTHER" id="PTHR23121">
    <property type="entry name" value="SODIUM-DEPENDENT GLUCOSE TRANSPORTER 1"/>
    <property type="match status" value="1"/>
</dbReference>
<evidence type="ECO:0000256" key="2">
    <source>
        <dbReference type="ARBA" id="ARBA00022989"/>
    </source>
</evidence>
<feature type="transmembrane region" description="Helical" evidence="4">
    <location>
        <begin position="62"/>
        <end position="79"/>
    </location>
</feature>
<protein>
    <submittedName>
        <fullName evidence="5">Sodium-dependent glucose transporter 1</fullName>
    </submittedName>
</protein>
<sequence>MHKASENDDSAEFRKEKFQSDSFISEIGVLEEKNEFILKTPPSDDTSLMTRLHLDSLYREKAILSLCLCWAFVTLGWAVSQFGPSFLDFQIITRTDVKKASGFLTSRSVGYLAGAVLSGNALLLSTWGQEGHSYVQALHFSFAFGGITSPLVTSAFLQETLEDWNDVNITDTGNVPSYKFTDCNSNVSQQTYSACTNSNTNQNVTAAPGYAIGDSRLYVAYILTAVMHISCAVPLFIMFLRARHCQRKKQKTKIDQDIKRISREMTFGFKILVLLSLCLFMAIYCAMEDTFTAYLTTFGVTQLNWSKVQGSYVTSLYWAVFGFARFLGIWVIKFISPAKIICVLTIVLCIDLGALSVFAGFNIDEGIWACAVCTGASMSLIYPCVIMWTEEKLLPVSGKIVSIFMIASSSGTMTNPIILGYLMETFTPMWFTYLLFGESVVLMILFLGLLLIARVSESRFGTGNSQNDVRVEIDLTSTKHV</sequence>
<feature type="transmembrane region" description="Helical" evidence="4">
    <location>
        <begin position="315"/>
        <end position="333"/>
    </location>
</feature>
<organism evidence="5 6">
    <name type="scientific">Mizuhopecten yessoensis</name>
    <name type="common">Japanese scallop</name>
    <name type="synonym">Patinopecten yessoensis</name>
    <dbReference type="NCBI Taxonomy" id="6573"/>
    <lineage>
        <taxon>Eukaryota</taxon>
        <taxon>Metazoa</taxon>
        <taxon>Spiralia</taxon>
        <taxon>Lophotrochozoa</taxon>
        <taxon>Mollusca</taxon>
        <taxon>Bivalvia</taxon>
        <taxon>Autobranchia</taxon>
        <taxon>Pteriomorphia</taxon>
        <taxon>Pectinida</taxon>
        <taxon>Pectinoidea</taxon>
        <taxon>Pectinidae</taxon>
        <taxon>Mizuhopecten</taxon>
    </lineage>
</organism>
<feature type="transmembrane region" description="Helical" evidence="4">
    <location>
        <begin position="108"/>
        <end position="125"/>
    </location>
</feature>
<dbReference type="SUPFAM" id="SSF103473">
    <property type="entry name" value="MFS general substrate transporter"/>
    <property type="match status" value="1"/>
</dbReference>
<feature type="transmembrane region" description="Helical" evidence="4">
    <location>
        <begin position="137"/>
        <end position="157"/>
    </location>
</feature>
<dbReference type="AlphaFoldDB" id="A0A210QG32"/>
<dbReference type="GO" id="GO:0022857">
    <property type="term" value="F:transmembrane transporter activity"/>
    <property type="evidence" value="ECO:0007669"/>
    <property type="project" value="InterPro"/>
</dbReference>
<dbReference type="Proteomes" id="UP000242188">
    <property type="component" value="Unassembled WGS sequence"/>
</dbReference>
<comment type="caution">
    <text evidence="5">The sequence shown here is derived from an EMBL/GenBank/DDBJ whole genome shotgun (WGS) entry which is preliminary data.</text>
</comment>
<proteinExistence type="predicted"/>
<accession>A0A210QG32</accession>
<dbReference type="EMBL" id="NEDP02003819">
    <property type="protein sequence ID" value="OWF47706.1"/>
    <property type="molecule type" value="Genomic_DNA"/>
</dbReference>
<evidence type="ECO:0000313" key="6">
    <source>
        <dbReference type="Proteomes" id="UP000242188"/>
    </source>
</evidence>
<dbReference type="STRING" id="6573.A0A210QG32"/>
<keyword evidence="6" id="KW-1185">Reference proteome</keyword>
<dbReference type="Pfam" id="PF07690">
    <property type="entry name" value="MFS_1"/>
    <property type="match status" value="1"/>
</dbReference>
<feature type="transmembrane region" description="Helical" evidence="4">
    <location>
        <begin position="340"/>
        <end position="360"/>
    </location>
</feature>
<feature type="transmembrane region" description="Helical" evidence="4">
    <location>
        <begin position="366"/>
        <end position="388"/>
    </location>
</feature>
<evidence type="ECO:0000256" key="4">
    <source>
        <dbReference type="SAM" id="Phobius"/>
    </source>
</evidence>
<keyword evidence="1 4" id="KW-0812">Transmembrane</keyword>